<dbReference type="PANTHER" id="PTHR47396">
    <property type="entry name" value="TYPE I RESTRICTION ENZYME ECOKI R PROTEIN"/>
    <property type="match status" value="1"/>
</dbReference>
<name>A0ABV9LWA4_9ALTE</name>
<dbReference type="SUPFAM" id="SSF52540">
    <property type="entry name" value="P-loop containing nucleoside triphosphate hydrolases"/>
    <property type="match status" value="1"/>
</dbReference>
<dbReference type="Pfam" id="PF04851">
    <property type="entry name" value="ResIII"/>
    <property type="match status" value="1"/>
</dbReference>
<sequence length="461" mass="51749">MQLRKWQADCADKVLKKFSEERQHFLCLATPGAGKTIMAAEVVKRLFHENRIDFVICFAPSITTCNGMRRTIEQTISASLSGKIGAYGACVTYQSLSHQDSAFWNIFKTHRTIAIFDEIHHCGGSSFTDSNIWGQHILVNIQNKATFTLALSGTPWRSDKKPVTLSKYSDKNGRIVCDYKFGLSAAIEEDVCRTPHVTVIDNDKIIVENDLKERSIYKSIALALEKSEVAYQSIIESDAVIEHCLLEASNRLKRIKTSDANAAGLVVAYSITHANKIAQILRVKLNKTVQVVNYKDSESANIIDRFQRTNIEWLVSVGMVSEGTNIPRLQVCCHLTRIKTELHFRQVLGRIMRLSAEDNNREAHLFAPAQPKLVEYATRLTCDIPNSTFARIVVEKPLNVILLPPKVVDEAPKDNLDSTRILQKQTSSISVLTPDSPTSMADAFFGSLLFRGRFTKKLINY</sequence>
<protein>
    <submittedName>
        <fullName evidence="2">DEAD/DEAH box helicase</fullName>
        <ecNumber evidence="2">3.6.4.-</ecNumber>
    </submittedName>
</protein>
<reference evidence="3" key="1">
    <citation type="journal article" date="2019" name="Int. J. Syst. Evol. Microbiol.">
        <title>The Global Catalogue of Microorganisms (GCM) 10K type strain sequencing project: providing services to taxonomists for standard genome sequencing and annotation.</title>
        <authorList>
            <consortium name="The Broad Institute Genomics Platform"/>
            <consortium name="The Broad Institute Genome Sequencing Center for Infectious Disease"/>
            <person name="Wu L."/>
            <person name="Ma J."/>
        </authorList>
    </citation>
    <scope>NUCLEOTIDE SEQUENCE [LARGE SCALE GENOMIC DNA]</scope>
    <source>
        <strain evidence="3">KACC 12507</strain>
    </source>
</reference>
<dbReference type="RefSeq" id="WP_382408701.1">
    <property type="nucleotide sequence ID" value="NZ_JBHSGU010000005.1"/>
</dbReference>
<dbReference type="InterPro" id="IPR050742">
    <property type="entry name" value="Helicase_Restrict-Modif_Enz"/>
</dbReference>
<keyword evidence="2" id="KW-0547">Nucleotide-binding</keyword>
<keyword evidence="2" id="KW-0378">Hydrolase</keyword>
<feature type="domain" description="Helicase ATP-binding" evidence="1">
    <location>
        <begin position="2"/>
        <end position="190"/>
    </location>
</feature>
<evidence type="ECO:0000313" key="3">
    <source>
        <dbReference type="Proteomes" id="UP001595897"/>
    </source>
</evidence>
<comment type="caution">
    <text evidence="2">The sequence shown here is derived from an EMBL/GenBank/DDBJ whole genome shotgun (WGS) entry which is preliminary data.</text>
</comment>
<keyword evidence="3" id="KW-1185">Reference proteome</keyword>
<dbReference type="PANTHER" id="PTHR47396:SF1">
    <property type="entry name" value="ATP-DEPENDENT HELICASE IRC3-RELATED"/>
    <property type="match status" value="1"/>
</dbReference>
<dbReference type="Gene3D" id="3.40.50.300">
    <property type="entry name" value="P-loop containing nucleotide triphosphate hydrolases"/>
    <property type="match status" value="2"/>
</dbReference>
<organism evidence="2 3">
    <name type="scientific">Glaciecola siphonariae</name>
    <dbReference type="NCBI Taxonomy" id="521012"/>
    <lineage>
        <taxon>Bacteria</taxon>
        <taxon>Pseudomonadati</taxon>
        <taxon>Pseudomonadota</taxon>
        <taxon>Gammaproteobacteria</taxon>
        <taxon>Alteromonadales</taxon>
        <taxon>Alteromonadaceae</taxon>
        <taxon>Glaciecola</taxon>
    </lineage>
</organism>
<dbReference type="Pfam" id="PF00271">
    <property type="entry name" value="Helicase_C"/>
    <property type="match status" value="1"/>
</dbReference>
<dbReference type="GO" id="GO:0004386">
    <property type="term" value="F:helicase activity"/>
    <property type="evidence" value="ECO:0007669"/>
    <property type="project" value="UniProtKB-KW"/>
</dbReference>
<evidence type="ECO:0000259" key="1">
    <source>
        <dbReference type="SMART" id="SM00487"/>
    </source>
</evidence>
<dbReference type="EC" id="3.6.4.-" evidence="2"/>
<dbReference type="SMART" id="SM00487">
    <property type="entry name" value="DEXDc"/>
    <property type="match status" value="1"/>
</dbReference>
<dbReference type="InterPro" id="IPR006935">
    <property type="entry name" value="Helicase/UvrB_N"/>
</dbReference>
<dbReference type="InterPro" id="IPR027417">
    <property type="entry name" value="P-loop_NTPase"/>
</dbReference>
<dbReference type="InterPro" id="IPR001650">
    <property type="entry name" value="Helicase_C-like"/>
</dbReference>
<dbReference type="InterPro" id="IPR014001">
    <property type="entry name" value="Helicase_ATP-bd"/>
</dbReference>
<dbReference type="EMBL" id="JBHSGU010000005">
    <property type="protein sequence ID" value="MFC4700817.1"/>
    <property type="molecule type" value="Genomic_DNA"/>
</dbReference>
<gene>
    <name evidence="2" type="ORF">ACFO4O_11655</name>
</gene>
<keyword evidence="2" id="KW-0347">Helicase</keyword>
<dbReference type="GO" id="GO:0016787">
    <property type="term" value="F:hydrolase activity"/>
    <property type="evidence" value="ECO:0007669"/>
    <property type="project" value="UniProtKB-KW"/>
</dbReference>
<evidence type="ECO:0000313" key="2">
    <source>
        <dbReference type="EMBL" id="MFC4700817.1"/>
    </source>
</evidence>
<dbReference type="Proteomes" id="UP001595897">
    <property type="component" value="Unassembled WGS sequence"/>
</dbReference>
<proteinExistence type="predicted"/>
<accession>A0ABV9LWA4</accession>
<keyword evidence="2" id="KW-0067">ATP-binding</keyword>